<gene>
    <name evidence="1" type="ORF">JG687_00015188</name>
</gene>
<evidence type="ECO:0000313" key="2">
    <source>
        <dbReference type="Proteomes" id="UP000688947"/>
    </source>
</evidence>
<dbReference type="OrthoDB" id="10513763at2759"/>
<name>A0A8T1TV82_9STRA</name>
<dbReference type="AlphaFoldDB" id="A0A8T1TV82"/>
<reference evidence="1" key="1">
    <citation type="submission" date="2021-01" db="EMBL/GenBank/DDBJ databases">
        <title>Phytophthora aleatoria, a newly-described species from Pinus radiata is distinct from Phytophthora cactorum isolates based on comparative genomics.</title>
        <authorList>
            <person name="Mcdougal R."/>
            <person name="Panda P."/>
            <person name="Williams N."/>
            <person name="Studholme D.J."/>
        </authorList>
    </citation>
    <scope>NUCLEOTIDE SEQUENCE</scope>
    <source>
        <strain evidence="1">NZFS 3830</strain>
    </source>
</reference>
<accession>A0A8T1TV82</accession>
<evidence type="ECO:0000313" key="1">
    <source>
        <dbReference type="EMBL" id="KAG6948908.1"/>
    </source>
</evidence>
<organism evidence="1 2">
    <name type="scientific">Phytophthora cactorum</name>
    <dbReference type="NCBI Taxonomy" id="29920"/>
    <lineage>
        <taxon>Eukaryota</taxon>
        <taxon>Sar</taxon>
        <taxon>Stramenopiles</taxon>
        <taxon>Oomycota</taxon>
        <taxon>Peronosporomycetes</taxon>
        <taxon>Peronosporales</taxon>
        <taxon>Peronosporaceae</taxon>
        <taxon>Phytophthora</taxon>
    </lineage>
</organism>
<protein>
    <submittedName>
        <fullName evidence="1">Uncharacterized protein</fullName>
    </submittedName>
</protein>
<feature type="non-terminal residue" evidence="1">
    <location>
        <position position="1"/>
    </location>
</feature>
<comment type="caution">
    <text evidence="1">The sequence shown here is derived from an EMBL/GenBank/DDBJ whole genome shotgun (WGS) entry which is preliminary data.</text>
</comment>
<feature type="non-terminal residue" evidence="1">
    <location>
        <position position="90"/>
    </location>
</feature>
<dbReference type="Proteomes" id="UP000688947">
    <property type="component" value="Unassembled WGS sequence"/>
</dbReference>
<proteinExistence type="predicted"/>
<sequence>LLNIQKNTSTARFAARSTKGATLVAGARVRWEFDGHAQPQQGSRVLILDSPVTSVRTFSDDGARKWMDSLVPGYGRCQVQRKDLMVSQDT</sequence>
<dbReference type="EMBL" id="JAENGZ010001318">
    <property type="protein sequence ID" value="KAG6948908.1"/>
    <property type="molecule type" value="Genomic_DNA"/>
</dbReference>